<dbReference type="EMBL" id="AWWI01000186">
    <property type="protein sequence ID" value="PIL12412.1"/>
    <property type="molecule type" value="Genomic_DNA"/>
</dbReference>
<protein>
    <recommendedName>
        <fullName evidence="3">PAS domain-containing protein</fullName>
    </recommendedName>
</protein>
<keyword evidence="2" id="KW-1185">Reference proteome</keyword>
<dbReference type="Proteomes" id="UP000231259">
    <property type="component" value="Unassembled WGS sequence"/>
</dbReference>
<evidence type="ECO:0000313" key="1">
    <source>
        <dbReference type="EMBL" id="PIL12412.1"/>
    </source>
</evidence>
<sequence length="236" mass="25914">MFGFGRDDQNVVSMITRENERRNAPLREVENYWQALRSADKVPARSQIDPRGMEGALEYAFLAERIAPGMAKIRVAGSHLSDLMGMEVSGMPLSSLFAPSAREALARDIARVFAEPAILRAYLRGEEGFGKPEISGQLLILPLRSDMGDITRALGCLITRGRVGRAPRRFLIGSSEVTPVFHKAAIIPEKQPETATETQKKPALIPVSELHAPKAPKVVSGHISKRSHLRIVVSND</sequence>
<dbReference type="AlphaFoldDB" id="A0A2G8QSZ3"/>
<dbReference type="OrthoDB" id="8478628at2"/>
<accession>A0A2G8QSZ3</accession>
<proteinExistence type="predicted"/>
<dbReference type="InterPro" id="IPR009922">
    <property type="entry name" value="DUF1457"/>
</dbReference>
<organism evidence="1 2">
    <name type="scientific">Puniceibacterium antarcticum</name>
    <dbReference type="NCBI Taxonomy" id="1206336"/>
    <lineage>
        <taxon>Bacteria</taxon>
        <taxon>Pseudomonadati</taxon>
        <taxon>Pseudomonadota</taxon>
        <taxon>Alphaproteobacteria</taxon>
        <taxon>Rhodobacterales</taxon>
        <taxon>Paracoccaceae</taxon>
        <taxon>Puniceibacterium</taxon>
    </lineage>
</organism>
<name>A0A2G8QSZ3_9RHOB</name>
<reference evidence="1 2" key="1">
    <citation type="submission" date="2013-09" db="EMBL/GenBank/DDBJ databases">
        <title>Genome sequencing of Phaeobacter antarcticus sp. nov. SM1211.</title>
        <authorList>
            <person name="Zhang X.-Y."/>
            <person name="Liu C."/>
            <person name="Chen X.-L."/>
            <person name="Xie B.-B."/>
            <person name="Qin Q.-L."/>
            <person name="Rong J.-C."/>
            <person name="Zhang Y.-Z."/>
        </authorList>
    </citation>
    <scope>NUCLEOTIDE SEQUENCE [LARGE SCALE GENOMIC DNA]</scope>
    <source>
        <strain evidence="1 2">SM1211</strain>
    </source>
</reference>
<comment type="caution">
    <text evidence="1">The sequence shown here is derived from an EMBL/GenBank/DDBJ whole genome shotgun (WGS) entry which is preliminary data.</text>
</comment>
<evidence type="ECO:0000313" key="2">
    <source>
        <dbReference type="Proteomes" id="UP000231259"/>
    </source>
</evidence>
<dbReference type="Pfam" id="PF07310">
    <property type="entry name" value="PAS_5"/>
    <property type="match status" value="1"/>
</dbReference>
<evidence type="ECO:0008006" key="3">
    <source>
        <dbReference type="Google" id="ProtNLM"/>
    </source>
</evidence>
<gene>
    <name evidence="1" type="ORF">P775_28320</name>
</gene>